<dbReference type="AlphaFoldDB" id="A0A5C6YZP8"/>
<sequence>MSVNKKYFFHIILFSILGIAILIGMIQKYNIEKDIGENSYTVIAKIEEIVNKRSLRRVYYSYEYNGVNFKSTELIDSGVNIHIDEYYEAKISTLNPSNSKINLNEKLVDK</sequence>
<keyword evidence="1" id="KW-0472">Membrane</keyword>
<comment type="caution">
    <text evidence="2">The sequence shown here is derived from an EMBL/GenBank/DDBJ whole genome shotgun (WGS) entry which is preliminary data.</text>
</comment>
<gene>
    <name evidence="2" type="ORF">ESU54_12140</name>
</gene>
<evidence type="ECO:0000313" key="3">
    <source>
        <dbReference type="Proteomes" id="UP000321497"/>
    </source>
</evidence>
<evidence type="ECO:0000256" key="1">
    <source>
        <dbReference type="SAM" id="Phobius"/>
    </source>
</evidence>
<proteinExistence type="predicted"/>
<keyword evidence="3" id="KW-1185">Reference proteome</keyword>
<evidence type="ECO:0000313" key="2">
    <source>
        <dbReference type="EMBL" id="TXD72557.1"/>
    </source>
</evidence>
<name>A0A5C6YZP8_9FLAO</name>
<reference evidence="2 3" key="1">
    <citation type="submission" date="2019-08" db="EMBL/GenBank/DDBJ databases">
        <title>Genome of Aequorivita antarctica SW49 (type strain).</title>
        <authorList>
            <person name="Bowman J.P."/>
        </authorList>
    </citation>
    <scope>NUCLEOTIDE SEQUENCE [LARGE SCALE GENOMIC DNA]</scope>
    <source>
        <strain evidence="2 3">SW49</strain>
    </source>
</reference>
<dbReference type="EMBL" id="VORT01000008">
    <property type="protein sequence ID" value="TXD72557.1"/>
    <property type="molecule type" value="Genomic_DNA"/>
</dbReference>
<keyword evidence="1" id="KW-1133">Transmembrane helix</keyword>
<dbReference type="RefSeq" id="WP_111844948.1">
    <property type="nucleotide sequence ID" value="NZ_UEGI01000011.1"/>
</dbReference>
<keyword evidence="1" id="KW-0812">Transmembrane</keyword>
<dbReference type="Proteomes" id="UP000321497">
    <property type="component" value="Unassembled WGS sequence"/>
</dbReference>
<feature type="transmembrane region" description="Helical" evidence="1">
    <location>
        <begin position="7"/>
        <end position="26"/>
    </location>
</feature>
<dbReference type="OrthoDB" id="1453870at2"/>
<protein>
    <recommendedName>
        <fullName evidence="4">DUF3592 domain-containing protein</fullName>
    </recommendedName>
</protein>
<accession>A0A5C6YZP8</accession>
<evidence type="ECO:0008006" key="4">
    <source>
        <dbReference type="Google" id="ProtNLM"/>
    </source>
</evidence>
<organism evidence="2 3">
    <name type="scientific">Aequorivita antarctica</name>
    <dbReference type="NCBI Taxonomy" id="153266"/>
    <lineage>
        <taxon>Bacteria</taxon>
        <taxon>Pseudomonadati</taxon>
        <taxon>Bacteroidota</taxon>
        <taxon>Flavobacteriia</taxon>
        <taxon>Flavobacteriales</taxon>
        <taxon>Flavobacteriaceae</taxon>
        <taxon>Aequorivita</taxon>
    </lineage>
</organism>